<gene>
    <name evidence="3" type="ORF">PN36_06210</name>
</gene>
<evidence type="ECO:0000313" key="4">
    <source>
        <dbReference type="Proteomes" id="UP000030428"/>
    </source>
</evidence>
<evidence type="ECO:0000256" key="1">
    <source>
        <dbReference type="SAM" id="Coils"/>
    </source>
</evidence>
<dbReference type="Proteomes" id="UP000030428">
    <property type="component" value="Unassembled WGS sequence"/>
</dbReference>
<accession>A0A0A6RTX9</accession>
<sequence length="223" mass="25427">MQKRQNKEINIFSMSILDLFASAMGAFLIIMIILIPYYLNAGDAEKLVVKLRAEKARLTQQLKQQQERTTQCERQVASLQGKLENCHEKLAHTFMAVVLKWTTKHQDIDLYVVDTDNNKFYFSKHNRTRSDFPSSNAELSVDTTRGPGIEIWENPEAKTGIYRIYANLYSQHGNTANPLVKTNLYYRDGALPLQDVTLTRVGHKVLIAVVEVKSGGEVVVRRL</sequence>
<proteinExistence type="predicted"/>
<dbReference type="AlphaFoldDB" id="A0A0A6RTX9"/>
<keyword evidence="1" id="KW-0175">Coiled coil</keyword>
<dbReference type="EMBL" id="JSZA02000018">
    <property type="protein sequence ID" value="KHD11200.1"/>
    <property type="molecule type" value="Genomic_DNA"/>
</dbReference>
<feature type="transmembrane region" description="Helical" evidence="2">
    <location>
        <begin position="12"/>
        <end position="39"/>
    </location>
</feature>
<protein>
    <submittedName>
        <fullName evidence="3">Uncharacterized protein</fullName>
    </submittedName>
</protein>
<keyword evidence="4" id="KW-1185">Reference proteome</keyword>
<keyword evidence="2" id="KW-1133">Transmembrane helix</keyword>
<keyword evidence="2" id="KW-0812">Transmembrane</keyword>
<organism evidence="3 4">
    <name type="scientific">Candidatus Thiomargarita nelsonii</name>
    <dbReference type="NCBI Taxonomy" id="1003181"/>
    <lineage>
        <taxon>Bacteria</taxon>
        <taxon>Pseudomonadati</taxon>
        <taxon>Pseudomonadota</taxon>
        <taxon>Gammaproteobacteria</taxon>
        <taxon>Thiotrichales</taxon>
        <taxon>Thiotrichaceae</taxon>
        <taxon>Thiomargarita</taxon>
    </lineage>
</organism>
<evidence type="ECO:0000313" key="3">
    <source>
        <dbReference type="EMBL" id="KHD11200.1"/>
    </source>
</evidence>
<keyword evidence="2" id="KW-0472">Membrane</keyword>
<evidence type="ECO:0000256" key="2">
    <source>
        <dbReference type="SAM" id="Phobius"/>
    </source>
</evidence>
<name>A0A0A6RTX9_9GAMM</name>
<comment type="caution">
    <text evidence="3">The sequence shown here is derived from an EMBL/GenBank/DDBJ whole genome shotgun (WGS) entry which is preliminary data.</text>
</comment>
<reference evidence="3 4" key="1">
    <citation type="journal article" date="2016" name="Front. Microbiol.">
        <title>Single-Cell (Meta-)Genomics of a Dimorphic Candidatus Thiomargarita nelsonii Reveals Genomic Plasticity.</title>
        <authorList>
            <person name="Flood B.E."/>
            <person name="Fliss P."/>
            <person name="Jones D.S."/>
            <person name="Dick G.J."/>
            <person name="Jain S."/>
            <person name="Kaster A.K."/>
            <person name="Winkel M."/>
            <person name="Mussmann M."/>
            <person name="Bailey J."/>
        </authorList>
    </citation>
    <scope>NUCLEOTIDE SEQUENCE [LARGE SCALE GENOMIC DNA]</scope>
    <source>
        <strain evidence="3">Hydrate Ridge</strain>
    </source>
</reference>
<feature type="coiled-coil region" evidence="1">
    <location>
        <begin position="41"/>
        <end position="82"/>
    </location>
</feature>